<feature type="domain" description="PapC-like C-terminal" evidence="11">
    <location>
        <begin position="714"/>
        <end position="777"/>
    </location>
</feature>
<evidence type="ECO:0000256" key="6">
    <source>
        <dbReference type="ARBA" id="ARBA00022729"/>
    </source>
</evidence>
<keyword evidence="4" id="KW-1134">Transmembrane beta strand</keyword>
<dbReference type="InterPro" id="IPR042186">
    <property type="entry name" value="FimD_plug_dom"/>
</dbReference>
<evidence type="ECO:0000256" key="3">
    <source>
        <dbReference type="ARBA" id="ARBA00022448"/>
    </source>
</evidence>
<dbReference type="PANTHER" id="PTHR30451">
    <property type="entry name" value="OUTER MEMBRANE USHER PROTEIN"/>
    <property type="match status" value="1"/>
</dbReference>
<name>A0ABV0D9T6_9PSED</name>
<proteinExistence type="inferred from homology"/>
<dbReference type="Gene3D" id="2.60.40.3110">
    <property type="match status" value="1"/>
</dbReference>
<evidence type="ECO:0000256" key="4">
    <source>
        <dbReference type="ARBA" id="ARBA00022452"/>
    </source>
</evidence>
<keyword evidence="7 9" id="KW-0472">Membrane</keyword>
<evidence type="ECO:0000256" key="10">
    <source>
        <dbReference type="SAM" id="SignalP"/>
    </source>
</evidence>
<evidence type="ECO:0000256" key="9">
    <source>
        <dbReference type="RuleBase" id="RU003884"/>
    </source>
</evidence>
<evidence type="ECO:0000256" key="7">
    <source>
        <dbReference type="ARBA" id="ARBA00023136"/>
    </source>
</evidence>
<comment type="similarity">
    <text evidence="2 9">Belongs to the fimbrial export usher family.</text>
</comment>
<dbReference type="Gene3D" id="2.60.40.2610">
    <property type="entry name" value="Outer membrane usher protein FimD, plug domain"/>
    <property type="match status" value="1"/>
</dbReference>
<feature type="signal peptide" evidence="10">
    <location>
        <begin position="1"/>
        <end position="20"/>
    </location>
</feature>
<dbReference type="InterPro" id="IPR043142">
    <property type="entry name" value="PapC-like_C_sf"/>
</dbReference>
<dbReference type="Pfam" id="PF13953">
    <property type="entry name" value="PapC_C"/>
    <property type="match status" value="1"/>
</dbReference>
<reference evidence="13 14" key="1">
    <citation type="submission" date="2024-05" db="EMBL/GenBank/DDBJ databases">
        <title>Sequence of Lycoming College course isolates.</title>
        <authorList>
            <person name="Reigle C.A."/>
            <person name="Newman J.D."/>
        </authorList>
    </citation>
    <scope>NUCLEOTIDE SEQUENCE [LARGE SCALE GENOMIC DNA]</scope>
    <source>
        <strain evidence="13 14">CAR-09</strain>
    </source>
</reference>
<keyword evidence="9" id="KW-1029">Fimbrium biogenesis</keyword>
<protein>
    <submittedName>
        <fullName evidence="13">Fimbria/pilus outer membrane usher protein</fullName>
    </submittedName>
</protein>
<evidence type="ECO:0000259" key="12">
    <source>
        <dbReference type="Pfam" id="PF13954"/>
    </source>
</evidence>
<comment type="caution">
    <text evidence="13">The sequence shown here is derived from an EMBL/GenBank/DDBJ whole genome shotgun (WGS) entry which is preliminary data.</text>
</comment>
<dbReference type="Gene3D" id="3.10.20.410">
    <property type="match status" value="1"/>
</dbReference>
<keyword evidence="8 9" id="KW-0998">Cell outer membrane</keyword>
<evidence type="ECO:0000313" key="13">
    <source>
        <dbReference type="EMBL" id="MEN8638548.1"/>
    </source>
</evidence>
<evidence type="ECO:0000313" key="14">
    <source>
        <dbReference type="Proteomes" id="UP001424532"/>
    </source>
</evidence>
<dbReference type="Pfam" id="PF00577">
    <property type="entry name" value="Usher"/>
    <property type="match status" value="1"/>
</dbReference>
<evidence type="ECO:0000256" key="5">
    <source>
        <dbReference type="ARBA" id="ARBA00022692"/>
    </source>
</evidence>
<dbReference type="PANTHER" id="PTHR30451:SF8">
    <property type="entry name" value="FIMBRIAL USHER PROTEIN"/>
    <property type="match status" value="1"/>
</dbReference>
<dbReference type="PROSITE" id="PS01151">
    <property type="entry name" value="FIMBRIAL_USHER"/>
    <property type="match status" value="1"/>
</dbReference>
<feature type="domain" description="PapC N-terminal" evidence="12">
    <location>
        <begin position="26"/>
        <end position="160"/>
    </location>
</feature>
<dbReference type="InterPro" id="IPR025885">
    <property type="entry name" value="PapC_N"/>
</dbReference>
<dbReference type="InterPro" id="IPR037224">
    <property type="entry name" value="PapC_N_sf"/>
</dbReference>
<evidence type="ECO:0000259" key="11">
    <source>
        <dbReference type="Pfam" id="PF13953"/>
    </source>
</evidence>
<sequence>MRRPTAWLGLMILVAGETLAAEPVAFDAEVLRLRGIDPALAAYLGETARFTPGRHRVSLSVNDKPRGRVEARFSSDGQLCFDQRLLDAAGLLSPAGEGVDPDACQDFFGQYRQAQVNLDPQAARASLVVPTQALRPVETRQDLSAYHTGGMAGILNYELSGLRNRFEGRDSDYWSASTELGFNAGDWIVRSHQIHTAVDGMRRSEFLDAYAQRTFAELGTVFQAGQINLVNPVLAGARVDGLQLSTEQALGGPARRGAIEGIAQSQARVEVRQAGALIYSTVVPAGPFALSDLPHLDRLTDLDVTVIEADGMQRSFTVPAAMVALDIPAPGFNLGVGRVRENADVAADPWVLSAGWTQGLSPVTTLSSGVLMASEYEAAGVGVGLQPWLGSQVQWMIQAARAHESDSRGLQSQVSFSQQLTPQWAINGAYTQQTQGYRDLLDSFARDDDAFVSSRFKHQYSFGVSWAQPWVGSLSGGISRAALHDGSESSRAYASWGRRFGEVSLSANMEWNLGGSSNLGNAAYVSVSMPLGRERRLRASLRESGGDSRLGLSMQERVSDTLSYRLGAERDSRDRLVDLNAGLSALPRYTQVDVNYAGYGKGNRSIGLGMRGGVAMHGEGVTFSPYAVQDTFALVSVGQLSGVKLDTPAGPTWTDGDGQALVAQLAPYGSSTVEVQPRSLPRNVDLDNAVELVQAGRGAVPHIDFRVTSTRRALLQARDQAGEPLPGGAMVTDGEGQFVTLVQEGGLVFVHGLQEARRLWVNPVDGPACELHFSLPPQADLDAYFESTTALCRIP</sequence>
<dbReference type="EMBL" id="JBDLYL010000002">
    <property type="protein sequence ID" value="MEN8638548.1"/>
    <property type="molecule type" value="Genomic_DNA"/>
</dbReference>
<keyword evidence="5 9" id="KW-0812">Transmembrane</keyword>
<dbReference type="InterPro" id="IPR000015">
    <property type="entry name" value="Fimb_usher"/>
</dbReference>
<feature type="chain" id="PRO_5045570371" evidence="10">
    <location>
        <begin position="21"/>
        <end position="795"/>
    </location>
</feature>
<comment type="subcellular location">
    <subcellularLocation>
        <location evidence="1 9">Cell outer membrane</location>
        <topology evidence="1 9">Multi-pass membrane protein</topology>
    </subcellularLocation>
</comment>
<evidence type="ECO:0000256" key="8">
    <source>
        <dbReference type="ARBA" id="ARBA00023237"/>
    </source>
</evidence>
<dbReference type="InterPro" id="IPR025949">
    <property type="entry name" value="PapC-like_C"/>
</dbReference>
<evidence type="ECO:0000256" key="1">
    <source>
        <dbReference type="ARBA" id="ARBA00004571"/>
    </source>
</evidence>
<organism evidence="13 14">
    <name type="scientific">Pseudomonas sichuanensis</name>
    <dbReference type="NCBI Taxonomy" id="2213015"/>
    <lineage>
        <taxon>Bacteria</taxon>
        <taxon>Pseudomonadati</taxon>
        <taxon>Pseudomonadota</taxon>
        <taxon>Gammaproteobacteria</taxon>
        <taxon>Pseudomonadales</taxon>
        <taxon>Pseudomonadaceae</taxon>
        <taxon>Pseudomonas</taxon>
    </lineage>
</organism>
<accession>A0ABV0D9T6</accession>
<keyword evidence="14" id="KW-1185">Reference proteome</keyword>
<evidence type="ECO:0000256" key="2">
    <source>
        <dbReference type="ARBA" id="ARBA00008064"/>
    </source>
</evidence>
<keyword evidence="3 9" id="KW-0813">Transport</keyword>
<dbReference type="RefSeq" id="WP_347148690.1">
    <property type="nucleotide sequence ID" value="NZ_JBDLYL010000002.1"/>
</dbReference>
<keyword evidence="6 10" id="KW-0732">Signal</keyword>
<dbReference type="Proteomes" id="UP001424532">
    <property type="component" value="Unassembled WGS sequence"/>
</dbReference>
<dbReference type="InterPro" id="IPR018030">
    <property type="entry name" value="Fimbrial_membr_usher_CS"/>
</dbReference>
<dbReference type="Gene3D" id="2.60.40.2070">
    <property type="match status" value="1"/>
</dbReference>
<gene>
    <name evidence="13" type="ORF">ABFE88_02625</name>
</gene>
<dbReference type="Pfam" id="PF13954">
    <property type="entry name" value="PapC_N"/>
    <property type="match status" value="1"/>
</dbReference>
<dbReference type="SUPFAM" id="SSF141729">
    <property type="entry name" value="FimD N-terminal domain-like"/>
    <property type="match status" value="1"/>
</dbReference>